<dbReference type="eggNOG" id="COG0324">
    <property type="taxonomic scope" value="Bacteria"/>
</dbReference>
<protein>
    <recommendedName>
        <fullName evidence="10">tRNA dimethylallyltransferase</fullName>
        <ecNumber evidence="10">2.5.1.75</ecNumber>
    </recommendedName>
    <alternativeName>
        <fullName evidence="10">Dimethylallyl diphosphate:tRNA dimethylallyltransferase</fullName>
        <shortName evidence="10">DMAPP:tRNA dimethylallyltransferase</shortName>
        <shortName evidence="10">DMATase</shortName>
    </alternativeName>
    <alternativeName>
        <fullName evidence="10">Isopentenyl-diphosphate:tRNA isopentenyltransferase</fullName>
        <shortName evidence="10">IPP transferase</shortName>
        <shortName evidence="10">IPPT</shortName>
        <shortName evidence="10">IPTase</shortName>
    </alternativeName>
</protein>
<keyword evidence="7 10" id="KW-0067">ATP-binding</keyword>
<comment type="similarity">
    <text evidence="3 10 13">Belongs to the IPP transferase family.</text>
</comment>
<comment type="subunit">
    <text evidence="10">Monomer.</text>
</comment>
<evidence type="ECO:0000256" key="9">
    <source>
        <dbReference type="ARBA" id="ARBA00049563"/>
    </source>
</evidence>
<evidence type="ECO:0000313" key="14">
    <source>
        <dbReference type="EMBL" id="AIH04193.1"/>
    </source>
</evidence>
<evidence type="ECO:0000256" key="12">
    <source>
        <dbReference type="RuleBase" id="RU003784"/>
    </source>
</evidence>
<name>A0A075WUT8_9BACT</name>
<dbReference type="HOGENOM" id="CLU_032616_0_1_0"/>
<dbReference type="PANTHER" id="PTHR11088:SF60">
    <property type="entry name" value="TRNA DIMETHYLALLYLTRANSFERASE"/>
    <property type="match status" value="1"/>
</dbReference>
<dbReference type="InterPro" id="IPR039657">
    <property type="entry name" value="Dimethylallyltransferase"/>
</dbReference>
<comment type="cofactor">
    <cofactor evidence="1 10">
        <name>Mg(2+)</name>
        <dbReference type="ChEBI" id="CHEBI:18420"/>
    </cofactor>
</comment>
<keyword evidence="4 10" id="KW-0808">Transferase</keyword>
<comment type="catalytic activity">
    <reaction evidence="9 10 11">
        <text>adenosine(37) in tRNA + dimethylallyl diphosphate = N(6)-dimethylallyladenosine(37) in tRNA + diphosphate</text>
        <dbReference type="Rhea" id="RHEA:26482"/>
        <dbReference type="Rhea" id="RHEA-COMP:10162"/>
        <dbReference type="Rhea" id="RHEA-COMP:10375"/>
        <dbReference type="ChEBI" id="CHEBI:33019"/>
        <dbReference type="ChEBI" id="CHEBI:57623"/>
        <dbReference type="ChEBI" id="CHEBI:74411"/>
        <dbReference type="ChEBI" id="CHEBI:74415"/>
        <dbReference type="EC" id="2.5.1.75"/>
    </reaction>
</comment>
<evidence type="ECO:0000256" key="10">
    <source>
        <dbReference type="HAMAP-Rule" id="MF_00185"/>
    </source>
</evidence>
<evidence type="ECO:0000256" key="1">
    <source>
        <dbReference type="ARBA" id="ARBA00001946"/>
    </source>
</evidence>
<evidence type="ECO:0000256" key="5">
    <source>
        <dbReference type="ARBA" id="ARBA00022694"/>
    </source>
</evidence>
<keyword evidence="15" id="KW-1185">Reference proteome</keyword>
<evidence type="ECO:0000256" key="8">
    <source>
        <dbReference type="ARBA" id="ARBA00022842"/>
    </source>
</evidence>
<keyword evidence="6 10" id="KW-0547">Nucleotide-binding</keyword>
<dbReference type="AlphaFoldDB" id="A0A075WUT8"/>
<evidence type="ECO:0000256" key="13">
    <source>
        <dbReference type="RuleBase" id="RU003785"/>
    </source>
</evidence>
<dbReference type="STRING" id="289377.HL41_05170"/>
<feature type="site" description="Interaction with substrate tRNA" evidence="10">
    <location>
        <position position="101"/>
    </location>
</feature>
<evidence type="ECO:0000256" key="3">
    <source>
        <dbReference type="ARBA" id="ARBA00005842"/>
    </source>
</evidence>
<feature type="region of interest" description="Interaction with substrate tRNA" evidence="10">
    <location>
        <begin position="35"/>
        <end position="38"/>
    </location>
</feature>
<dbReference type="OrthoDB" id="9776390at2"/>
<dbReference type="GO" id="GO:0052381">
    <property type="term" value="F:tRNA dimethylallyltransferase activity"/>
    <property type="evidence" value="ECO:0007669"/>
    <property type="project" value="UniProtKB-UniRule"/>
</dbReference>
<dbReference type="SUPFAM" id="SSF52540">
    <property type="entry name" value="P-loop containing nucleoside triphosphate hydrolases"/>
    <property type="match status" value="2"/>
</dbReference>
<dbReference type="Proteomes" id="UP000028481">
    <property type="component" value="Chromosome"/>
</dbReference>
<dbReference type="Gene3D" id="1.10.20.140">
    <property type="match status" value="1"/>
</dbReference>
<evidence type="ECO:0000256" key="11">
    <source>
        <dbReference type="RuleBase" id="RU003783"/>
    </source>
</evidence>
<comment type="caution">
    <text evidence="10">Lacks conserved residue(s) required for the propagation of feature annotation.</text>
</comment>
<reference evidence="14 15" key="1">
    <citation type="journal article" date="2015" name="Genome Announc.">
        <title>Genome Sequence of a Sulfate-Reducing Thermophilic Bacterium, Thermodesulfobacterium commune DSM 2178T (Phylum Thermodesulfobacteria).</title>
        <authorList>
            <person name="Bhatnagar S."/>
            <person name="Badger J.H."/>
            <person name="Madupu R."/>
            <person name="Khouri H.M."/>
            <person name="O'Connor E.M."/>
            <person name="Robb F.T."/>
            <person name="Ward N.L."/>
            <person name="Eisen J.A."/>
        </authorList>
    </citation>
    <scope>NUCLEOTIDE SEQUENCE [LARGE SCALE GENOMIC DNA]</scope>
    <source>
        <strain evidence="14 15">DSM 2178</strain>
    </source>
</reference>
<feature type="binding site" evidence="10">
    <location>
        <begin position="12"/>
        <end position="17"/>
    </location>
    <ligand>
        <name>substrate</name>
    </ligand>
</feature>
<dbReference type="Pfam" id="PF01715">
    <property type="entry name" value="IPPT"/>
    <property type="match status" value="1"/>
</dbReference>
<proteinExistence type="inferred from homology"/>
<dbReference type="Gene3D" id="3.40.50.300">
    <property type="entry name" value="P-loop containing nucleotide triphosphate hydrolases"/>
    <property type="match status" value="1"/>
</dbReference>
<gene>
    <name evidence="10" type="primary">miaA</name>
    <name evidence="14" type="ORF">HL41_05170</name>
</gene>
<keyword evidence="5 10" id="KW-0819">tRNA processing</keyword>
<evidence type="ECO:0000256" key="4">
    <source>
        <dbReference type="ARBA" id="ARBA00022679"/>
    </source>
</evidence>
<sequence length="306" mass="36022">MKIQGLVVLGPTGVGKSEVGLFLAKHLDGEIINFDSVQFYKELNIGTAKPTEEEKKEVPHHLYDVLDLEEEFNAARFVDLADKVIAEILTRRKLPILVGGTGLYLRALEYGLFSVEIPEDIRKEVQKKAEQNLEELYEELKKVDPEYAHKISRRDKVRITRAMEVFYATGKPFSSFHKENPFFHKKRYNFLKIGLLLPRKELYQRINQRVLKMIEAGWIEEVKRLLERGFGPYLKVFRAIGYGYLIKYLEGEINLDEAITLIQRDTRRYAKRQITWFKKEPDVVWFSPEEKEKILNWVKERLSWKA</sequence>
<dbReference type="EMBL" id="CP008796">
    <property type="protein sequence ID" value="AIH04193.1"/>
    <property type="molecule type" value="Genomic_DNA"/>
</dbReference>
<feature type="site" description="Interaction with substrate tRNA" evidence="10">
    <location>
        <position position="122"/>
    </location>
</feature>
<feature type="binding site" evidence="10">
    <location>
        <begin position="10"/>
        <end position="17"/>
    </location>
    <ligand>
        <name>ATP</name>
        <dbReference type="ChEBI" id="CHEBI:30616"/>
    </ligand>
</feature>
<evidence type="ECO:0000256" key="2">
    <source>
        <dbReference type="ARBA" id="ARBA00003213"/>
    </source>
</evidence>
<keyword evidence="8 10" id="KW-0460">Magnesium</keyword>
<dbReference type="EC" id="2.5.1.75" evidence="10"/>
<dbReference type="InterPro" id="IPR018022">
    <property type="entry name" value="IPT"/>
</dbReference>
<dbReference type="RefSeq" id="WP_038060743.1">
    <property type="nucleotide sequence ID" value="NZ_CP008796.1"/>
</dbReference>
<dbReference type="InterPro" id="IPR027417">
    <property type="entry name" value="P-loop_NTPase"/>
</dbReference>
<dbReference type="NCBIfam" id="TIGR00174">
    <property type="entry name" value="miaA"/>
    <property type="match status" value="1"/>
</dbReference>
<dbReference type="HAMAP" id="MF_00185">
    <property type="entry name" value="IPP_trans"/>
    <property type="match status" value="1"/>
</dbReference>
<dbReference type="PaxDb" id="289377-HL41_05170"/>
<dbReference type="KEGG" id="tcm:HL41_05170"/>
<evidence type="ECO:0000313" key="15">
    <source>
        <dbReference type="Proteomes" id="UP000028481"/>
    </source>
</evidence>
<dbReference type="GO" id="GO:0006400">
    <property type="term" value="P:tRNA modification"/>
    <property type="evidence" value="ECO:0007669"/>
    <property type="project" value="TreeGrafter"/>
</dbReference>
<dbReference type="GO" id="GO:0005524">
    <property type="term" value="F:ATP binding"/>
    <property type="evidence" value="ECO:0007669"/>
    <property type="project" value="UniProtKB-UniRule"/>
</dbReference>
<dbReference type="PANTHER" id="PTHR11088">
    <property type="entry name" value="TRNA DIMETHYLALLYLTRANSFERASE"/>
    <property type="match status" value="1"/>
</dbReference>
<evidence type="ECO:0000256" key="6">
    <source>
        <dbReference type="ARBA" id="ARBA00022741"/>
    </source>
</evidence>
<accession>A0A075WUT8</accession>
<evidence type="ECO:0000256" key="7">
    <source>
        <dbReference type="ARBA" id="ARBA00022840"/>
    </source>
</evidence>
<organism evidence="14 15">
    <name type="scientific">Thermodesulfobacterium commune DSM 2178</name>
    <dbReference type="NCBI Taxonomy" id="289377"/>
    <lineage>
        <taxon>Bacteria</taxon>
        <taxon>Pseudomonadati</taxon>
        <taxon>Thermodesulfobacteriota</taxon>
        <taxon>Thermodesulfobacteria</taxon>
        <taxon>Thermodesulfobacteriales</taxon>
        <taxon>Thermodesulfobacteriaceae</taxon>
        <taxon>Thermodesulfobacterium</taxon>
    </lineage>
</organism>
<comment type="function">
    <text evidence="2 10 12">Catalyzes the transfer of a dimethylallyl group onto the adenine at position 37 in tRNAs that read codons beginning with uridine, leading to the formation of N6-(dimethylallyl)adenosine (i(6)A).</text>
</comment>